<evidence type="ECO:0000259" key="1">
    <source>
        <dbReference type="Pfam" id="PF20237"/>
    </source>
</evidence>
<dbReference type="PANTHER" id="PTHR34502:SF3">
    <property type="entry name" value="DUF6594 DOMAIN-CONTAINING PROTEIN"/>
    <property type="match status" value="1"/>
</dbReference>
<evidence type="ECO:0000313" key="3">
    <source>
        <dbReference type="Proteomes" id="UP000799757"/>
    </source>
</evidence>
<organism evidence="2 3">
    <name type="scientific">Melanomma pulvis-pyrius CBS 109.77</name>
    <dbReference type="NCBI Taxonomy" id="1314802"/>
    <lineage>
        <taxon>Eukaryota</taxon>
        <taxon>Fungi</taxon>
        <taxon>Dikarya</taxon>
        <taxon>Ascomycota</taxon>
        <taxon>Pezizomycotina</taxon>
        <taxon>Dothideomycetes</taxon>
        <taxon>Pleosporomycetidae</taxon>
        <taxon>Pleosporales</taxon>
        <taxon>Melanommataceae</taxon>
        <taxon>Melanomma</taxon>
    </lineage>
</organism>
<feature type="domain" description="DUF6594" evidence="1">
    <location>
        <begin position="325"/>
        <end position="512"/>
    </location>
</feature>
<dbReference type="EMBL" id="MU002156">
    <property type="protein sequence ID" value="KAF2789190.1"/>
    <property type="molecule type" value="Genomic_DNA"/>
</dbReference>
<dbReference type="OrthoDB" id="4760831at2759"/>
<reference evidence="2" key="1">
    <citation type="journal article" date="2020" name="Stud. Mycol.">
        <title>101 Dothideomycetes genomes: a test case for predicting lifestyles and emergence of pathogens.</title>
        <authorList>
            <person name="Haridas S."/>
            <person name="Albert R."/>
            <person name="Binder M."/>
            <person name="Bloem J."/>
            <person name="Labutti K."/>
            <person name="Salamov A."/>
            <person name="Andreopoulos B."/>
            <person name="Baker S."/>
            <person name="Barry K."/>
            <person name="Bills G."/>
            <person name="Bluhm B."/>
            <person name="Cannon C."/>
            <person name="Castanera R."/>
            <person name="Culley D."/>
            <person name="Daum C."/>
            <person name="Ezra D."/>
            <person name="Gonzalez J."/>
            <person name="Henrissat B."/>
            <person name="Kuo A."/>
            <person name="Liang C."/>
            <person name="Lipzen A."/>
            <person name="Lutzoni F."/>
            <person name="Magnuson J."/>
            <person name="Mondo S."/>
            <person name="Nolan M."/>
            <person name="Ohm R."/>
            <person name="Pangilinan J."/>
            <person name="Park H.-J."/>
            <person name="Ramirez L."/>
            <person name="Alfaro M."/>
            <person name="Sun H."/>
            <person name="Tritt A."/>
            <person name="Yoshinaga Y."/>
            <person name="Zwiers L.-H."/>
            <person name="Turgeon B."/>
            <person name="Goodwin S."/>
            <person name="Spatafora J."/>
            <person name="Crous P."/>
            <person name="Grigoriev I."/>
        </authorList>
    </citation>
    <scope>NUCLEOTIDE SEQUENCE</scope>
    <source>
        <strain evidence="2">CBS 109.77</strain>
    </source>
</reference>
<protein>
    <recommendedName>
        <fullName evidence="1">DUF6594 domain-containing protein</fullName>
    </recommendedName>
</protein>
<dbReference type="AlphaFoldDB" id="A0A6A6WY83"/>
<sequence>MDNAARYSKVAVLIVKWIEELDKYAEGHNQEIEQLITLLEGQFHFECSISRLDDQNEPQNQLNGAIANHIALHDGPNNLLIVYYTGHGCLLGEQLELSAVPYPTARYHPTAMWRMAEKPLIESAESDVLTILDCCFASNAIKSTSRDTRIYELLAACPLNERTYGPGEGSLTTILLKTMINLLGSYGRFSVLRLVEAVNKTRTQTTALRWDRLGSHDRSVILEPLSMKGGMTLMDKDDTQILDGLITQNMHKTPSEMCIGVPDDTEVKEEGIADYYWANGGNTDMKQTKSETCVAVSDDENQIWLRNAVNKPSNTPTGGFNVQPYYRFDNLQARIILELQNEIRSLENDLDKIDDSRRGNRMFMSGASGPTSSQEIERGKLISTIGEKLVNYYELLAKARTLDASQRPSTRSYWSLNSWFGKEKLLSFFLEGFERRKDLFTSQNGRGWAFPRGLLGTYAYSVSHWPPSCLNRLFNHFELLDQTFHYYTSRNNRRSTIYRNKIFRWIVKVLALSYLLFHMKVLLIFEPICNSPSTWLATSWNNAPPLKHRYLYLRWPTHLILDLHISGSSIVNHKSGTQREVLPSNPAHSTPLHKATQINTQKHVQKATQILLPPSYWESQPELVTTAIFPC</sequence>
<gene>
    <name evidence="2" type="ORF">K505DRAFT_393051</name>
</gene>
<keyword evidence="3" id="KW-1185">Reference proteome</keyword>
<dbReference type="Proteomes" id="UP000799757">
    <property type="component" value="Unassembled WGS sequence"/>
</dbReference>
<name>A0A6A6WY83_9PLEO</name>
<dbReference type="InterPro" id="IPR046529">
    <property type="entry name" value="DUF6594"/>
</dbReference>
<evidence type="ECO:0000313" key="2">
    <source>
        <dbReference type="EMBL" id="KAF2789190.1"/>
    </source>
</evidence>
<proteinExistence type="predicted"/>
<accession>A0A6A6WY83</accession>
<dbReference type="Pfam" id="PF20237">
    <property type="entry name" value="DUF6594"/>
    <property type="match status" value="1"/>
</dbReference>
<dbReference type="PANTHER" id="PTHR34502">
    <property type="entry name" value="DUF6594 DOMAIN-CONTAINING PROTEIN-RELATED"/>
    <property type="match status" value="1"/>
</dbReference>